<dbReference type="Proteomes" id="UP000481872">
    <property type="component" value="Unassembled WGS sequence"/>
</dbReference>
<keyword evidence="3" id="KW-1185">Reference proteome</keyword>
<evidence type="ECO:0000313" key="2">
    <source>
        <dbReference type="EMBL" id="NEU06149.1"/>
    </source>
</evidence>
<dbReference type="PANTHER" id="PTHR33608">
    <property type="entry name" value="BLL2464 PROTEIN"/>
    <property type="match status" value="1"/>
</dbReference>
<feature type="domain" description="DUF58" evidence="1">
    <location>
        <begin position="46"/>
        <end position="248"/>
    </location>
</feature>
<proteinExistence type="predicted"/>
<reference evidence="2 3" key="1">
    <citation type="submission" date="2020-02" db="EMBL/GenBank/DDBJ databases">
        <title>Genome assembly of a novel Clostridium senegalense strain.</title>
        <authorList>
            <person name="Gupta T.B."/>
            <person name="Jauregui R."/>
            <person name="Maclean P."/>
            <person name="Nawarathana A."/>
            <person name="Brightwell G."/>
        </authorList>
    </citation>
    <scope>NUCLEOTIDE SEQUENCE [LARGE SCALE GENOMIC DNA]</scope>
    <source>
        <strain evidence="2 3">AGRFS4</strain>
    </source>
</reference>
<dbReference type="PANTHER" id="PTHR33608:SF7">
    <property type="entry name" value="DUF58 DOMAIN-CONTAINING PROTEIN"/>
    <property type="match status" value="1"/>
</dbReference>
<dbReference type="InterPro" id="IPR002881">
    <property type="entry name" value="DUF58"/>
</dbReference>
<protein>
    <submittedName>
        <fullName evidence="2">DUF58 domain-containing protein</fullName>
    </submittedName>
</protein>
<dbReference type="Pfam" id="PF01882">
    <property type="entry name" value="DUF58"/>
    <property type="match status" value="1"/>
</dbReference>
<accession>A0A6M0H696</accession>
<name>A0A6M0H696_9CLOT</name>
<comment type="caution">
    <text evidence="2">The sequence shown here is derived from an EMBL/GenBank/DDBJ whole genome shotgun (WGS) entry which is preliminary data.</text>
</comment>
<dbReference type="EMBL" id="JAAGPU010000034">
    <property type="protein sequence ID" value="NEU06149.1"/>
    <property type="molecule type" value="Genomic_DNA"/>
</dbReference>
<dbReference type="InterPro" id="IPR036465">
    <property type="entry name" value="vWFA_dom_sf"/>
</dbReference>
<evidence type="ECO:0000313" key="3">
    <source>
        <dbReference type="Proteomes" id="UP000481872"/>
    </source>
</evidence>
<dbReference type="SUPFAM" id="SSF53300">
    <property type="entry name" value="vWA-like"/>
    <property type="match status" value="1"/>
</dbReference>
<evidence type="ECO:0000259" key="1">
    <source>
        <dbReference type="Pfam" id="PF01882"/>
    </source>
</evidence>
<gene>
    <name evidence="2" type="ORF">G3M99_15085</name>
</gene>
<dbReference type="AlphaFoldDB" id="A0A6M0H696"/>
<organism evidence="2 3">
    <name type="scientific">Clostridium senegalense</name>
    <dbReference type="NCBI Taxonomy" id="1465809"/>
    <lineage>
        <taxon>Bacteria</taxon>
        <taxon>Bacillati</taxon>
        <taxon>Bacillota</taxon>
        <taxon>Clostridia</taxon>
        <taxon>Eubacteriales</taxon>
        <taxon>Clostridiaceae</taxon>
        <taxon>Clostridium</taxon>
    </lineage>
</organism>
<dbReference type="RefSeq" id="WP_061994674.1">
    <property type="nucleotide sequence ID" value="NZ_JAAGPU010000034.1"/>
</dbReference>
<sequence>MVDKVFDKEFFSKLENMSIKIASLANSGDSGVRRSKAKGTSVEFSDFREYNVGDDIRRVDWNAYGRFEKLFVKLFVEEKEAMINIFIDCSNSMASGDIKKKKLTLQISAALAYLALNNQDKVNINLMTDDGLKSERFSTISSFQRMTGFMEKYEFKGSINIKESLKKFKFNKRGLTIIISDFLNKESIEESVRFLKYNHEEILLINVLSEDELKPKVNGEVTLVDSESNEKIKVTVTSKIIENYKKALKSFTKNLMDVSKKYGGTFIQISSDSSLEEVIFEKLAKEGVL</sequence>